<feature type="transmembrane region" description="Helical" evidence="1">
    <location>
        <begin position="197"/>
        <end position="219"/>
    </location>
</feature>
<gene>
    <name evidence="2" type="ORF">IC007_0888</name>
</gene>
<organism evidence="2 3">
    <name type="scientific">Sulfuracidifex tepidarius</name>
    <dbReference type="NCBI Taxonomy" id="1294262"/>
    <lineage>
        <taxon>Archaea</taxon>
        <taxon>Thermoproteota</taxon>
        <taxon>Thermoprotei</taxon>
        <taxon>Sulfolobales</taxon>
        <taxon>Sulfolobaceae</taxon>
        <taxon>Sulfuracidifex</taxon>
    </lineage>
</organism>
<keyword evidence="1" id="KW-0472">Membrane</keyword>
<feature type="transmembrane region" description="Helical" evidence="1">
    <location>
        <begin position="313"/>
        <end position="334"/>
    </location>
</feature>
<feature type="transmembrane region" description="Helical" evidence="1">
    <location>
        <begin position="43"/>
        <end position="64"/>
    </location>
</feature>
<evidence type="ECO:0000313" key="3">
    <source>
        <dbReference type="Proteomes" id="UP000325030"/>
    </source>
</evidence>
<feature type="transmembrane region" description="Helical" evidence="1">
    <location>
        <begin position="253"/>
        <end position="272"/>
    </location>
</feature>
<dbReference type="Proteomes" id="UP000325030">
    <property type="component" value="Chromosome"/>
</dbReference>
<dbReference type="EMBL" id="AP018930">
    <property type="protein sequence ID" value="BBG26380.1"/>
    <property type="molecule type" value="Genomic_DNA"/>
</dbReference>
<proteinExistence type="predicted"/>
<feature type="transmembrane region" description="Helical" evidence="1">
    <location>
        <begin position="340"/>
        <end position="359"/>
    </location>
</feature>
<feature type="transmembrane region" description="Helical" evidence="1">
    <location>
        <begin position="278"/>
        <end position="301"/>
    </location>
</feature>
<keyword evidence="1" id="KW-1133">Transmembrane helix</keyword>
<name>A0A510E2T0_9CREN</name>
<sequence length="365" mass="41606">MNYEKRVIFDTSFMTFYVRFIRSLFLGFVFLFVYHVTNSVEGVLISIATFSVADIILIFFNFLNENKIIKLLKYILFLPYIPILLLITKNFLIIQLSIILFISTEILLRSLVSYVRIKNVNNVSRAISIANIASMAGTLIADITLYIIITLNTYNWFYFIMFLIFTAFVFYSNLRFKKYFISNNIKNNKFKFYVNNKILPIILVTIGSNLVVPIVISSSSTNPSVYALMELLNGISIFTISILFLTLKNRFSLALFLLIFNSFITSMLLIVMTPSDKLFSLTGFTLGTIAVTSSILTSNYIKKVFPNLTASIFIINSMAANLTSTIASIIIILGNSVQDIYYLSVISFLLLFTSSYILFKHLTNN</sequence>
<protein>
    <submittedName>
        <fullName evidence="2">Uncharacterized protein</fullName>
    </submittedName>
</protein>
<evidence type="ECO:0000313" key="2">
    <source>
        <dbReference type="EMBL" id="BBG26380.1"/>
    </source>
</evidence>
<feature type="transmembrane region" description="Helical" evidence="1">
    <location>
        <begin position="20"/>
        <end position="37"/>
    </location>
</feature>
<feature type="transmembrane region" description="Helical" evidence="1">
    <location>
        <begin position="127"/>
        <end position="149"/>
    </location>
</feature>
<feature type="transmembrane region" description="Helical" evidence="1">
    <location>
        <begin position="155"/>
        <end position="176"/>
    </location>
</feature>
<feature type="transmembrane region" description="Helical" evidence="1">
    <location>
        <begin position="93"/>
        <end position="115"/>
    </location>
</feature>
<keyword evidence="1" id="KW-0812">Transmembrane</keyword>
<feature type="transmembrane region" description="Helical" evidence="1">
    <location>
        <begin position="225"/>
        <end position="246"/>
    </location>
</feature>
<feature type="transmembrane region" description="Helical" evidence="1">
    <location>
        <begin position="71"/>
        <end position="87"/>
    </location>
</feature>
<evidence type="ECO:0000256" key="1">
    <source>
        <dbReference type="SAM" id="Phobius"/>
    </source>
</evidence>
<accession>A0A510E2T0</accession>
<dbReference type="AlphaFoldDB" id="A0A510E2T0"/>
<reference evidence="3" key="1">
    <citation type="submission" date="2018-09" db="EMBL/GenBank/DDBJ databases">
        <title>Complete Genome Sequencing of Sulfolobus sp. JCM 16834.</title>
        <authorList>
            <person name="Kato S."/>
            <person name="Itoh T."/>
            <person name="Ohkuma M."/>
        </authorList>
    </citation>
    <scope>NUCLEOTIDE SEQUENCE [LARGE SCALE GENOMIC DNA]</scope>
    <source>
        <strain evidence="3">IC-007</strain>
    </source>
</reference>